<dbReference type="AlphaFoldDB" id="A0A0R3MRG3"/>
<dbReference type="InterPro" id="IPR017734">
    <property type="entry name" value="T6SS_SciN"/>
</dbReference>
<accession>A0A0R3MRG3</accession>
<dbReference type="NCBIfam" id="TIGR03352">
    <property type="entry name" value="VI_chp_3"/>
    <property type="match status" value="1"/>
</dbReference>
<name>A0A0R3MRG3_9BRAD</name>
<protein>
    <recommendedName>
        <fullName evidence="4">Type VI secretion protein</fullName>
    </recommendedName>
</protein>
<dbReference type="OrthoDB" id="7724415at2"/>
<dbReference type="PROSITE" id="PS51257">
    <property type="entry name" value="PROKAR_LIPOPROTEIN"/>
    <property type="match status" value="1"/>
</dbReference>
<sequence>MAPPNKLQRLFIVGGALLVAAAATSCSTDKTAKTTPIKFVVEADELVNPNAHGKPSPVVVRIYELKSTASFTQAQFFELFDDDAKRLGPDLVAKREIELTPGEKFDFERNTPIETRNVGVIAGFRSGNDAQWRSTAEIKPDRDNRISVKLTAQAVSIEEETSRNWWKIF</sequence>
<gene>
    <name evidence="2" type="ORF">CQ13_33475</name>
</gene>
<dbReference type="Gene3D" id="2.60.40.4150">
    <property type="entry name" value="Type VI secretion system, lipoprotein SciN"/>
    <property type="match status" value="1"/>
</dbReference>
<proteinExistence type="predicted"/>
<reference evidence="2 3" key="1">
    <citation type="submission" date="2014-03" db="EMBL/GenBank/DDBJ databases">
        <title>Bradyrhizobium valentinum sp. nov., isolated from effective nodules of Lupinus mariae-josephae, a lupine endemic of basic-lime soils in Eastern Spain.</title>
        <authorList>
            <person name="Duran D."/>
            <person name="Rey L."/>
            <person name="Navarro A."/>
            <person name="Busquets A."/>
            <person name="Imperial J."/>
            <person name="Ruiz-Argueso T."/>
        </authorList>
    </citation>
    <scope>NUCLEOTIDE SEQUENCE [LARGE SCALE GENOMIC DNA]</scope>
    <source>
        <strain evidence="2 3">Ro19</strain>
    </source>
</reference>
<feature type="signal peptide" evidence="1">
    <location>
        <begin position="1"/>
        <end position="25"/>
    </location>
</feature>
<dbReference type="EMBL" id="LLYA01000184">
    <property type="protein sequence ID" value="KRR19670.1"/>
    <property type="molecule type" value="Genomic_DNA"/>
</dbReference>
<evidence type="ECO:0000313" key="2">
    <source>
        <dbReference type="EMBL" id="KRR19670.1"/>
    </source>
</evidence>
<keyword evidence="1" id="KW-0732">Signal</keyword>
<dbReference type="RefSeq" id="WP_057846638.1">
    <property type="nucleotide sequence ID" value="NZ_LLYA01000184.1"/>
</dbReference>
<dbReference type="Proteomes" id="UP000052023">
    <property type="component" value="Unassembled WGS sequence"/>
</dbReference>
<dbReference type="PANTHER" id="PTHR37625:SF4">
    <property type="entry name" value="OUTER MEMBRANE LIPOPROTEIN"/>
    <property type="match status" value="1"/>
</dbReference>
<dbReference type="PANTHER" id="PTHR37625">
    <property type="entry name" value="OUTER MEMBRANE LIPOPROTEIN-RELATED"/>
    <property type="match status" value="1"/>
</dbReference>
<feature type="chain" id="PRO_5006444508" description="Type VI secretion protein" evidence="1">
    <location>
        <begin position="26"/>
        <end position="169"/>
    </location>
</feature>
<comment type="caution">
    <text evidence="2">The sequence shown here is derived from an EMBL/GenBank/DDBJ whole genome shotgun (WGS) entry which is preliminary data.</text>
</comment>
<evidence type="ECO:0000256" key="1">
    <source>
        <dbReference type="SAM" id="SignalP"/>
    </source>
</evidence>
<dbReference type="Pfam" id="PF12790">
    <property type="entry name" value="T6SS-SciN"/>
    <property type="match status" value="1"/>
</dbReference>
<organism evidence="2 3">
    <name type="scientific">Bradyrhizobium retamae</name>
    <dbReference type="NCBI Taxonomy" id="1300035"/>
    <lineage>
        <taxon>Bacteria</taxon>
        <taxon>Pseudomonadati</taxon>
        <taxon>Pseudomonadota</taxon>
        <taxon>Alphaproteobacteria</taxon>
        <taxon>Hyphomicrobiales</taxon>
        <taxon>Nitrobacteraceae</taxon>
        <taxon>Bradyrhizobium</taxon>
    </lineage>
</organism>
<evidence type="ECO:0008006" key="4">
    <source>
        <dbReference type="Google" id="ProtNLM"/>
    </source>
</evidence>
<keyword evidence="3" id="KW-1185">Reference proteome</keyword>
<evidence type="ECO:0000313" key="3">
    <source>
        <dbReference type="Proteomes" id="UP000052023"/>
    </source>
</evidence>
<dbReference type="InterPro" id="IPR038706">
    <property type="entry name" value="Type_VI_SciN-like_sf"/>
</dbReference>